<evidence type="ECO:0000256" key="3">
    <source>
        <dbReference type="ARBA" id="ARBA00022475"/>
    </source>
</evidence>
<dbReference type="OrthoDB" id="5685444at2"/>
<comment type="caution">
    <text evidence="8">The sequence shown here is derived from an EMBL/GenBank/DDBJ whole genome shotgun (WGS) entry which is preliminary data.</text>
</comment>
<comment type="subcellular location">
    <subcellularLocation>
        <location evidence="1">Cell membrane</location>
    </subcellularLocation>
</comment>
<dbReference type="Proteomes" id="UP000439994">
    <property type="component" value="Unassembled WGS sequence"/>
</dbReference>
<feature type="transmembrane region" description="Helical" evidence="7">
    <location>
        <begin position="161"/>
        <end position="183"/>
    </location>
</feature>
<dbReference type="Pfam" id="PF10144">
    <property type="entry name" value="SMP_2"/>
    <property type="match status" value="1"/>
</dbReference>
<keyword evidence="3" id="KW-1003">Cell membrane</keyword>
<evidence type="ECO:0000256" key="2">
    <source>
        <dbReference type="ARBA" id="ARBA00005362"/>
    </source>
</evidence>
<keyword evidence="4 7" id="KW-0812">Transmembrane</keyword>
<protein>
    <submittedName>
        <fullName evidence="8">Uncharacterized protein</fullName>
    </submittedName>
</protein>
<keyword evidence="6 7" id="KW-0472">Membrane</keyword>
<evidence type="ECO:0000256" key="7">
    <source>
        <dbReference type="SAM" id="Phobius"/>
    </source>
</evidence>
<gene>
    <name evidence="8" type="ORF">GNP35_01545</name>
</gene>
<keyword evidence="5 7" id="KW-1133">Transmembrane helix</keyword>
<dbReference type="InterPro" id="IPR019305">
    <property type="entry name" value="Uncharacterised_Smp"/>
</dbReference>
<dbReference type="RefSeq" id="WP_155693891.1">
    <property type="nucleotide sequence ID" value="NZ_WOCD01000001.1"/>
</dbReference>
<dbReference type="GO" id="GO:0005886">
    <property type="term" value="C:plasma membrane"/>
    <property type="evidence" value="ECO:0007669"/>
    <property type="project" value="UniProtKB-SubCell"/>
</dbReference>
<accession>A0A6N8F9V5</accession>
<organism evidence="8 9">
    <name type="scientific">Psychrosphaera haliotis</name>
    <dbReference type="NCBI Taxonomy" id="555083"/>
    <lineage>
        <taxon>Bacteria</taxon>
        <taxon>Pseudomonadati</taxon>
        <taxon>Pseudomonadota</taxon>
        <taxon>Gammaproteobacteria</taxon>
        <taxon>Alteromonadales</taxon>
        <taxon>Pseudoalteromonadaceae</taxon>
        <taxon>Psychrosphaera</taxon>
    </lineage>
</organism>
<evidence type="ECO:0000256" key="5">
    <source>
        <dbReference type="ARBA" id="ARBA00022989"/>
    </source>
</evidence>
<evidence type="ECO:0000256" key="4">
    <source>
        <dbReference type="ARBA" id="ARBA00022692"/>
    </source>
</evidence>
<feature type="transmembrane region" description="Helical" evidence="7">
    <location>
        <begin position="17"/>
        <end position="35"/>
    </location>
</feature>
<keyword evidence="9" id="KW-1185">Reference proteome</keyword>
<name>A0A6N8F9V5_9GAMM</name>
<sequence length="199" mass="22249">MATKVTYIKTSSVNKKLLQLLAGVVLVIFTLSLWVDIKTKGNQLLEENAIVLADNLLQQSSHSAAYYISENDIESLEILTSSALVSENIYEMLIYNKYGELLSKSSNAVPAKERFVNIDKELNGFLPTPYVTDIYSEDGRLLGFIRVTVLIRNLQTSGINYVYTMTKQVILIMLLSGLIGYLFTNGLKPFSANAYMVKD</sequence>
<dbReference type="AlphaFoldDB" id="A0A6N8F9V5"/>
<reference evidence="8 9" key="1">
    <citation type="submission" date="2019-11" db="EMBL/GenBank/DDBJ databases">
        <title>P. haliotis isolates from Z. marina roots.</title>
        <authorList>
            <person name="Cohen M."/>
            <person name="Jospin G."/>
            <person name="Eisen J.A."/>
            <person name="Coil D.A."/>
        </authorList>
    </citation>
    <scope>NUCLEOTIDE SEQUENCE [LARGE SCALE GENOMIC DNA]</scope>
    <source>
        <strain evidence="8 9">UCD-MCMsp1aY</strain>
    </source>
</reference>
<proteinExistence type="inferred from homology"/>
<dbReference type="EMBL" id="WOCD01000001">
    <property type="protein sequence ID" value="MUH71291.1"/>
    <property type="molecule type" value="Genomic_DNA"/>
</dbReference>
<evidence type="ECO:0000313" key="9">
    <source>
        <dbReference type="Proteomes" id="UP000439994"/>
    </source>
</evidence>
<evidence type="ECO:0000313" key="8">
    <source>
        <dbReference type="EMBL" id="MUH71291.1"/>
    </source>
</evidence>
<evidence type="ECO:0000256" key="6">
    <source>
        <dbReference type="ARBA" id="ARBA00023136"/>
    </source>
</evidence>
<evidence type="ECO:0000256" key="1">
    <source>
        <dbReference type="ARBA" id="ARBA00004236"/>
    </source>
</evidence>
<comment type="similarity">
    <text evidence="2">Belongs to the Smp family.</text>
</comment>